<keyword evidence="2" id="KW-1185">Reference proteome</keyword>
<dbReference type="AlphaFoldDB" id="A0A166FRL6"/>
<evidence type="ECO:0000313" key="1">
    <source>
        <dbReference type="EMBL" id="WOG81413.1"/>
    </source>
</evidence>
<dbReference type="Proteomes" id="UP000077755">
    <property type="component" value="Chromosome 1"/>
</dbReference>
<organism evidence="1 2">
    <name type="scientific">Daucus carota subsp. sativus</name>
    <name type="common">Carrot</name>
    <dbReference type="NCBI Taxonomy" id="79200"/>
    <lineage>
        <taxon>Eukaryota</taxon>
        <taxon>Viridiplantae</taxon>
        <taxon>Streptophyta</taxon>
        <taxon>Embryophyta</taxon>
        <taxon>Tracheophyta</taxon>
        <taxon>Spermatophyta</taxon>
        <taxon>Magnoliopsida</taxon>
        <taxon>eudicotyledons</taxon>
        <taxon>Gunneridae</taxon>
        <taxon>Pentapetalae</taxon>
        <taxon>asterids</taxon>
        <taxon>campanulids</taxon>
        <taxon>Apiales</taxon>
        <taxon>Apiaceae</taxon>
        <taxon>Apioideae</taxon>
        <taxon>Scandiceae</taxon>
        <taxon>Daucinae</taxon>
        <taxon>Daucus</taxon>
        <taxon>Daucus sect. Daucus</taxon>
    </lineage>
</organism>
<evidence type="ECO:0000313" key="2">
    <source>
        <dbReference type="Proteomes" id="UP000077755"/>
    </source>
</evidence>
<protein>
    <submittedName>
        <fullName evidence="1">Uncharacterized protein</fullName>
    </submittedName>
</protein>
<sequence>MQSQPYSKAPETERERQEMICAGGSYGAGNAMQDEISKDHLKHVLEYRKSVLQKEEAMACINQEAPVWMEALGK</sequence>
<reference evidence="1" key="2">
    <citation type="submission" date="2022-03" db="EMBL/GenBank/DDBJ databases">
        <title>Draft title - Genomic analysis of global carrot germplasm unveils the trajectory of domestication and the origin of high carotenoid orange carrot.</title>
        <authorList>
            <person name="Iorizzo M."/>
            <person name="Ellison S."/>
            <person name="Senalik D."/>
            <person name="Macko-Podgorni A."/>
            <person name="Grzebelus D."/>
            <person name="Bostan H."/>
            <person name="Rolling W."/>
            <person name="Curaba J."/>
            <person name="Simon P."/>
        </authorList>
    </citation>
    <scope>NUCLEOTIDE SEQUENCE</scope>
    <source>
        <tissue evidence="1">Leaf</tissue>
    </source>
</reference>
<name>A0A166FRL6_DAUCS</name>
<reference evidence="1" key="1">
    <citation type="journal article" date="2016" name="Nat. Genet.">
        <title>A high-quality carrot genome assembly provides new insights into carotenoid accumulation and asterid genome evolution.</title>
        <authorList>
            <person name="Iorizzo M."/>
            <person name="Ellison S."/>
            <person name="Senalik D."/>
            <person name="Zeng P."/>
            <person name="Satapoomin P."/>
            <person name="Huang J."/>
            <person name="Bowman M."/>
            <person name="Iovene M."/>
            <person name="Sanseverino W."/>
            <person name="Cavagnaro P."/>
            <person name="Yildiz M."/>
            <person name="Macko-Podgorni A."/>
            <person name="Moranska E."/>
            <person name="Grzebelus E."/>
            <person name="Grzebelus D."/>
            <person name="Ashrafi H."/>
            <person name="Zheng Z."/>
            <person name="Cheng S."/>
            <person name="Spooner D."/>
            <person name="Van Deynze A."/>
            <person name="Simon P."/>
        </authorList>
    </citation>
    <scope>NUCLEOTIDE SEQUENCE</scope>
    <source>
        <tissue evidence="1">Leaf</tissue>
    </source>
</reference>
<dbReference type="EMBL" id="CP093343">
    <property type="protein sequence ID" value="WOG81413.1"/>
    <property type="molecule type" value="Genomic_DNA"/>
</dbReference>
<gene>
    <name evidence="1" type="ORF">DCAR_0100560</name>
</gene>
<accession>A0A166FRL6</accession>
<dbReference type="Gramene" id="KZN08092">
    <property type="protein sequence ID" value="KZN08092"/>
    <property type="gene ID" value="DCAR_000761"/>
</dbReference>
<proteinExistence type="predicted"/>